<name>A0A4U0NEJ7_9SPHI</name>
<evidence type="ECO:0008006" key="3">
    <source>
        <dbReference type="Google" id="ProtNLM"/>
    </source>
</evidence>
<evidence type="ECO:0000313" key="2">
    <source>
        <dbReference type="Proteomes" id="UP000306808"/>
    </source>
</evidence>
<sequence length="167" mass="18605">MKNTLRSIFLLGTVLFFGKDAFAQLPSQHAIGARFGSATGITYRYTLAEDRAIEGILSVQSNSRSSRFRMVGLYEWHKPLTGDFSWFYGVGGSVGSYKYKAYRNVAGEQINSSSELALSVDGIIGVEYNIPTTPLAVSLDVKPYFDFIQESSIRLIDPFGLSIRYKF</sequence>
<dbReference type="InterPro" id="IPR011250">
    <property type="entry name" value="OMP/PagP_B-barrel"/>
</dbReference>
<dbReference type="SUPFAM" id="SSF56925">
    <property type="entry name" value="OMPA-like"/>
    <property type="match status" value="1"/>
</dbReference>
<keyword evidence="2" id="KW-1185">Reference proteome</keyword>
<dbReference type="RefSeq" id="WP_136902881.1">
    <property type="nucleotide sequence ID" value="NZ_SUME01000009.1"/>
</dbReference>
<organism evidence="1 2">
    <name type="scientific">Sphingobacterium olei</name>
    <dbReference type="NCBI Taxonomy" id="2571155"/>
    <lineage>
        <taxon>Bacteria</taxon>
        <taxon>Pseudomonadati</taxon>
        <taxon>Bacteroidota</taxon>
        <taxon>Sphingobacteriia</taxon>
        <taxon>Sphingobacteriales</taxon>
        <taxon>Sphingobacteriaceae</taxon>
        <taxon>Sphingobacterium</taxon>
    </lineage>
</organism>
<reference evidence="1 2" key="1">
    <citation type="submission" date="2019-04" db="EMBL/GenBank/DDBJ databases">
        <title>Sphingobacterium olei sp. nov., isolated from oil-contaminated soil.</title>
        <authorList>
            <person name="Liu B."/>
        </authorList>
    </citation>
    <scope>NUCLEOTIDE SEQUENCE [LARGE SCALE GENOMIC DNA]</scope>
    <source>
        <strain evidence="1 2">HAL-9</strain>
    </source>
</reference>
<gene>
    <name evidence="1" type="ORF">FAZ15_18915</name>
</gene>
<dbReference type="OrthoDB" id="978645at2"/>
<dbReference type="Proteomes" id="UP000306808">
    <property type="component" value="Unassembled WGS sequence"/>
</dbReference>
<accession>A0A4U0NEJ7</accession>
<evidence type="ECO:0000313" key="1">
    <source>
        <dbReference type="EMBL" id="TJZ52469.1"/>
    </source>
</evidence>
<dbReference type="EMBL" id="SUME01000009">
    <property type="protein sequence ID" value="TJZ52469.1"/>
    <property type="molecule type" value="Genomic_DNA"/>
</dbReference>
<proteinExistence type="predicted"/>
<dbReference type="AlphaFoldDB" id="A0A4U0NEJ7"/>
<comment type="caution">
    <text evidence="1">The sequence shown here is derived from an EMBL/GenBank/DDBJ whole genome shotgun (WGS) entry which is preliminary data.</text>
</comment>
<protein>
    <recommendedName>
        <fullName evidence="3">DUF3575 domain-containing protein</fullName>
    </recommendedName>
</protein>